<proteinExistence type="predicted"/>
<dbReference type="AlphaFoldDB" id="A0A975RMG7"/>
<dbReference type="RefSeq" id="WP_215621533.1">
    <property type="nucleotide sequence ID" value="NZ_CP076134.1"/>
</dbReference>
<evidence type="ECO:0000313" key="3">
    <source>
        <dbReference type="Proteomes" id="UP000680839"/>
    </source>
</evidence>
<organism evidence="2 3">
    <name type="scientific">Bradyrhizobium sediminis</name>
    <dbReference type="NCBI Taxonomy" id="2840469"/>
    <lineage>
        <taxon>Bacteria</taxon>
        <taxon>Pseudomonadati</taxon>
        <taxon>Pseudomonadota</taxon>
        <taxon>Alphaproteobacteria</taxon>
        <taxon>Hyphomicrobiales</taxon>
        <taxon>Nitrobacteraceae</taxon>
        <taxon>Bradyrhizobium</taxon>
    </lineage>
</organism>
<dbReference type="Proteomes" id="UP000680839">
    <property type="component" value="Chromosome"/>
</dbReference>
<dbReference type="SMART" id="SM00331">
    <property type="entry name" value="PP2C_SIG"/>
    <property type="match status" value="1"/>
</dbReference>
<dbReference type="CDD" id="cd00143">
    <property type="entry name" value="PP2Cc"/>
    <property type="match status" value="1"/>
</dbReference>
<dbReference type="PROSITE" id="PS51746">
    <property type="entry name" value="PPM_2"/>
    <property type="match status" value="1"/>
</dbReference>
<gene>
    <name evidence="2" type="ORF">KMZ29_24180</name>
</gene>
<dbReference type="InterPro" id="IPR036457">
    <property type="entry name" value="PPM-type-like_dom_sf"/>
</dbReference>
<evidence type="ECO:0000259" key="1">
    <source>
        <dbReference type="PROSITE" id="PS51746"/>
    </source>
</evidence>
<dbReference type="SMART" id="SM00332">
    <property type="entry name" value="PP2Cc"/>
    <property type="match status" value="1"/>
</dbReference>
<dbReference type="Gene3D" id="3.60.40.10">
    <property type="entry name" value="PPM-type phosphatase domain"/>
    <property type="match status" value="1"/>
</dbReference>
<dbReference type="Pfam" id="PF13672">
    <property type="entry name" value="PP2C_2"/>
    <property type="match status" value="1"/>
</dbReference>
<reference evidence="2" key="1">
    <citation type="submission" date="2021-06" db="EMBL/GenBank/DDBJ databases">
        <title>Bradyrhizobium sp. S2-20-1 Genome sequencing.</title>
        <authorList>
            <person name="Jin L."/>
        </authorList>
    </citation>
    <scope>NUCLEOTIDE SEQUENCE</scope>
    <source>
        <strain evidence="2">S2-20-1</strain>
    </source>
</reference>
<protein>
    <submittedName>
        <fullName evidence="2">Protein phosphatase 2C domain-containing protein</fullName>
    </submittedName>
</protein>
<dbReference type="SUPFAM" id="SSF81606">
    <property type="entry name" value="PP2C-like"/>
    <property type="match status" value="1"/>
</dbReference>
<sequence>MRFVVDSLTSAGPRPENQDAIGLKEFGAANLVVAVADGLGGHAGGRIASMLAVETFVDLASERNVDLQSVALHIHSQIREYQQRSPEIRTMATTLSGAIFRSGLMEFVHCGDTRISVARNAGIRRLTVDHTEAQRLLSSGAITKAQFEDYPRKNILESALGIKGEPKIDAGSFPLMLGDRFFFSSDGFHNKIPLRELFVLTSKVRTPQAVIKILSDKMALRNADDNYSIATVFVVG</sequence>
<evidence type="ECO:0000313" key="2">
    <source>
        <dbReference type="EMBL" id="QWG12749.1"/>
    </source>
</evidence>
<dbReference type="InterPro" id="IPR001932">
    <property type="entry name" value="PPM-type_phosphatase-like_dom"/>
</dbReference>
<name>A0A975RMG7_9BRAD</name>
<accession>A0A975RMG7</accession>
<dbReference type="EMBL" id="CP076134">
    <property type="protein sequence ID" value="QWG12749.1"/>
    <property type="molecule type" value="Genomic_DNA"/>
</dbReference>
<feature type="domain" description="PPM-type phosphatase" evidence="1">
    <location>
        <begin position="4"/>
        <end position="234"/>
    </location>
</feature>